<evidence type="ECO:0000256" key="8">
    <source>
        <dbReference type="ARBA" id="ARBA00023136"/>
    </source>
</evidence>
<dbReference type="HOGENOM" id="CLU_023964_0_1_0"/>
<evidence type="ECO:0000256" key="7">
    <source>
        <dbReference type="ARBA" id="ARBA00022989"/>
    </source>
</evidence>
<sequence length="536" mass="60267">MSQTPTGSREFSPWRSNLWPVHRYELKKLIPMLLIFFFISFDYNILRTLKDSLLITAKSSGAEVIPFVKVWAMFPGAILMTLLFTWLSNRLSREIVFYLITSLFLSYFFIFTFILYPIRDIIHPHATADYLETILPIGFKGLVAMFRYWTFTIFYVMSELWGSTVLFVLFWGFANQVTKISEAKRFYGLFGVGANLSGIFAGQASVYCCQFNKQNDLGILGSDPWYQSLVMMVSLILLSGALVLALFRWMNVEVLTDKRFYDPSSVKTEGEAKGKLSLKQSFSYLLRSNYLLCIALIVISYNLVINLTEVLWKHQVRELYPDPNDYTLYMNHIVSIIGVVATLSSLFVSGNAIRKFGWTTTALITPIILAVTSLGFFSFFFLKKASPEIFLSFSGVTPLVLVVFFGTAQNILSRGAKYSVFDATKEMSFVPLNPESKLVGKAAIDGVCSRLGKSGGSVVHQSLLLLFSTINASAPYVAIVLFAVILVWAMAIRVLGKQFNELTSQVENNETSGTLMTPIRAVNILSDTILKEQKAV</sequence>
<feature type="transmembrane region" description="Helical" evidence="9">
    <location>
        <begin position="225"/>
        <end position="249"/>
    </location>
</feature>
<dbReference type="NCBIfam" id="TIGR00769">
    <property type="entry name" value="AAA"/>
    <property type="match status" value="1"/>
</dbReference>
<keyword evidence="11" id="KW-1185">Reference proteome</keyword>
<evidence type="ECO:0000256" key="3">
    <source>
        <dbReference type="ARBA" id="ARBA00022448"/>
    </source>
</evidence>
<feature type="transmembrane region" description="Helical" evidence="9">
    <location>
        <begin position="360"/>
        <end position="383"/>
    </location>
</feature>
<dbReference type="Proteomes" id="UP000000529">
    <property type="component" value="Chromosome"/>
</dbReference>
<dbReference type="RefSeq" id="WP_011174790.1">
    <property type="nucleotide sequence ID" value="NC_005861.2"/>
</dbReference>
<feature type="transmembrane region" description="Helical" evidence="9">
    <location>
        <begin position="389"/>
        <end position="408"/>
    </location>
</feature>
<feature type="transmembrane region" description="Helical" evidence="9">
    <location>
        <begin position="289"/>
        <end position="308"/>
    </location>
</feature>
<evidence type="ECO:0000256" key="2">
    <source>
        <dbReference type="ARBA" id="ARBA00007127"/>
    </source>
</evidence>
<dbReference type="KEGG" id="pcu:PC_RS01165"/>
<comment type="subcellular location">
    <subcellularLocation>
        <location evidence="1 9">Membrane</location>
        <topology evidence="1 9">Multi-pass membrane protein</topology>
    </subcellularLocation>
</comment>
<keyword evidence="4 9" id="KW-0812">Transmembrane</keyword>
<organism evidence="10 11">
    <name type="scientific">Protochlamydia amoebophila (strain UWE25)</name>
    <dbReference type="NCBI Taxonomy" id="264201"/>
    <lineage>
        <taxon>Bacteria</taxon>
        <taxon>Pseudomonadati</taxon>
        <taxon>Chlamydiota</taxon>
        <taxon>Chlamydiia</taxon>
        <taxon>Parachlamydiales</taxon>
        <taxon>Parachlamydiaceae</taxon>
        <taxon>Candidatus Protochlamydia</taxon>
    </lineage>
</organism>
<feature type="transmembrane region" description="Helical" evidence="9">
    <location>
        <begin position="155"/>
        <end position="174"/>
    </location>
</feature>
<reference evidence="10 11" key="1">
    <citation type="journal article" date="2004" name="Science">
        <title>Illuminating the evolutionary history of chlamydiae.</title>
        <authorList>
            <person name="Horn M."/>
            <person name="Collingro A."/>
            <person name="Schmitz-Esser S."/>
            <person name="Beier C.L."/>
            <person name="Purkhold U."/>
            <person name="Fartmann B."/>
            <person name="Brandt P."/>
            <person name="Nyakatura G.J."/>
            <person name="Droege M."/>
            <person name="Frishman D."/>
            <person name="Rattei T."/>
            <person name="Mewes H."/>
            <person name="Wagner M."/>
        </authorList>
    </citation>
    <scope>NUCLEOTIDE SEQUENCE [LARGE SCALE GENOMIC DNA]</scope>
    <source>
        <strain evidence="10 11">UWE25</strain>
    </source>
</reference>
<keyword evidence="6 9" id="KW-0067">ATP-binding</keyword>
<dbReference type="AlphaFoldDB" id="Q6MEN5"/>
<feature type="transmembrane region" description="Helical" evidence="9">
    <location>
        <begin position="29"/>
        <end position="46"/>
    </location>
</feature>
<dbReference type="GO" id="GO:0016020">
    <property type="term" value="C:membrane"/>
    <property type="evidence" value="ECO:0007669"/>
    <property type="project" value="UniProtKB-SubCell"/>
</dbReference>
<feature type="transmembrane region" description="Helical" evidence="9">
    <location>
        <begin position="67"/>
        <end position="89"/>
    </location>
</feature>
<proteinExistence type="inferred from homology"/>
<gene>
    <name evidence="10" type="ORF">PC_RS01165</name>
</gene>
<evidence type="ECO:0000256" key="6">
    <source>
        <dbReference type="ARBA" id="ARBA00022840"/>
    </source>
</evidence>
<evidence type="ECO:0000256" key="1">
    <source>
        <dbReference type="ARBA" id="ARBA00004141"/>
    </source>
</evidence>
<keyword evidence="3 9" id="KW-0813">Transport</keyword>
<dbReference type="InterPro" id="IPR036259">
    <property type="entry name" value="MFS_trans_sf"/>
</dbReference>
<evidence type="ECO:0000256" key="5">
    <source>
        <dbReference type="ARBA" id="ARBA00022741"/>
    </source>
</evidence>
<dbReference type="PANTHER" id="PTHR31187">
    <property type="match status" value="1"/>
</dbReference>
<accession>Q6MEN5</accession>
<dbReference type="SUPFAM" id="SSF103473">
    <property type="entry name" value="MFS general substrate transporter"/>
    <property type="match status" value="1"/>
</dbReference>
<keyword evidence="5 9" id="KW-0547">Nucleotide-binding</keyword>
<dbReference type="OrthoDB" id="19736at2"/>
<feature type="transmembrane region" description="Helical" evidence="9">
    <location>
        <begin position="463"/>
        <end position="491"/>
    </location>
</feature>
<evidence type="ECO:0000256" key="9">
    <source>
        <dbReference type="RuleBase" id="RU363121"/>
    </source>
</evidence>
<feature type="transmembrane region" description="Helical" evidence="9">
    <location>
        <begin position="328"/>
        <end position="348"/>
    </location>
</feature>
<dbReference type="eggNOG" id="COG3202">
    <property type="taxonomic scope" value="Bacteria"/>
</dbReference>
<dbReference type="STRING" id="264201.pc0240"/>
<name>Q6MEN5_PARUW</name>
<feature type="transmembrane region" description="Helical" evidence="9">
    <location>
        <begin position="95"/>
        <end position="118"/>
    </location>
</feature>
<dbReference type="GO" id="GO:0005524">
    <property type="term" value="F:ATP binding"/>
    <property type="evidence" value="ECO:0007669"/>
    <property type="project" value="UniProtKB-KW"/>
</dbReference>
<feature type="transmembrane region" description="Helical" evidence="9">
    <location>
        <begin position="186"/>
        <end position="205"/>
    </location>
</feature>
<protein>
    <recommendedName>
        <fullName evidence="9">ADP,ATP carrier protein</fullName>
    </recommendedName>
</protein>
<dbReference type="InterPro" id="IPR004667">
    <property type="entry name" value="ADP_ATP_car_bac_type"/>
</dbReference>
<dbReference type="GO" id="GO:0005471">
    <property type="term" value="F:ATP:ADP antiporter activity"/>
    <property type="evidence" value="ECO:0007669"/>
    <property type="project" value="InterPro"/>
</dbReference>
<dbReference type="TCDB" id="2.A.12.1.8">
    <property type="family name" value="the atp:adp antiporter (aaa) family"/>
</dbReference>
<evidence type="ECO:0000313" key="10">
    <source>
        <dbReference type="EMBL" id="CAF22964.1"/>
    </source>
</evidence>
<comment type="similarity">
    <text evidence="2 9">Belongs to the ADP/ATP translocase tlc family.</text>
</comment>
<dbReference type="PANTHER" id="PTHR31187:SF1">
    <property type="entry name" value="ADP,ATP CARRIER PROTEIN 1"/>
    <property type="match status" value="1"/>
</dbReference>
<dbReference type="Pfam" id="PF03219">
    <property type="entry name" value="TLC"/>
    <property type="match status" value="1"/>
</dbReference>
<evidence type="ECO:0000313" key="11">
    <source>
        <dbReference type="Proteomes" id="UP000000529"/>
    </source>
</evidence>
<evidence type="ECO:0000256" key="4">
    <source>
        <dbReference type="ARBA" id="ARBA00022692"/>
    </source>
</evidence>
<dbReference type="EMBL" id="BX908798">
    <property type="protein sequence ID" value="CAF22964.1"/>
    <property type="molecule type" value="Genomic_DNA"/>
</dbReference>
<keyword evidence="7 9" id="KW-1133">Transmembrane helix</keyword>
<keyword evidence="8 9" id="KW-0472">Membrane</keyword>